<dbReference type="PANTHER" id="PTHR43615">
    <property type="entry name" value="PHOSPHOENOLPYRUVATE SYNTHASE-RELATED"/>
    <property type="match status" value="1"/>
</dbReference>
<dbReference type="GO" id="GO:0005524">
    <property type="term" value="F:ATP binding"/>
    <property type="evidence" value="ECO:0007669"/>
    <property type="project" value="UniProtKB-KW"/>
</dbReference>
<evidence type="ECO:0000259" key="9">
    <source>
        <dbReference type="Pfam" id="PF00391"/>
    </source>
</evidence>
<accession>A0A6M4JKP0</accession>
<proteinExistence type="inferred from homology"/>
<dbReference type="Pfam" id="PF00391">
    <property type="entry name" value="PEP-utilizers"/>
    <property type="match status" value="1"/>
</dbReference>
<dbReference type="InterPro" id="IPR013815">
    <property type="entry name" value="ATP_grasp_subdomain_1"/>
</dbReference>
<gene>
    <name evidence="11" type="primary">ppsA</name>
    <name evidence="11" type="ORF">HIR78_10245</name>
</gene>
<evidence type="ECO:0000256" key="3">
    <source>
        <dbReference type="ARBA" id="ARBA00051922"/>
    </source>
</evidence>
<keyword evidence="11" id="KW-0808">Transferase</keyword>
<dbReference type="NCBIfam" id="NF004879">
    <property type="entry name" value="PRK06241.1-4"/>
    <property type="match status" value="1"/>
</dbReference>
<dbReference type="OrthoDB" id="9765468at2"/>
<evidence type="ECO:0000259" key="10">
    <source>
        <dbReference type="Pfam" id="PF01326"/>
    </source>
</evidence>
<evidence type="ECO:0000313" key="11">
    <source>
        <dbReference type="EMBL" id="QJP88392.1"/>
    </source>
</evidence>
<evidence type="ECO:0000256" key="4">
    <source>
        <dbReference type="ARBA" id="ARBA00061332"/>
    </source>
</evidence>
<feature type="region of interest" description="Disordered" evidence="8">
    <location>
        <begin position="410"/>
        <end position="429"/>
    </location>
</feature>
<dbReference type="EMBL" id="CP052842">
    <property type="protein sequence ID" value="QJP88392.1"/>
    <property type="molecule type" value="Genomic_DNA"/>
</dbReference>
<dbReference type="InterPro" id="IPR051549">
    <property type="entry name" value="PEP_Utilizing_Enz"/>
</dbReference>
<evidence type="ECO:0000256" key="5">
    <source>
        <dbReference type="ARBA" id="ARBA00066332"/>
    </source>
</evidence>
<dbReference type="KEGG" id="bsu:BSU18830"/>
<evidence type="ECO:0000256" key="6">
    <source>
        <dbReference type="ARBA" id="ARBA00074400"/>
    </source>
</evidence>
<feature type="domain" description="PEP-utilising enzyme mobile" evidence="9">
    <location>
        <begin position="791"/>
        <end position="861"/>
    </location>
</feature>
<dbReference type="PANTHER" id="PTHR43615:SF1">
    <property type="entry name" value="PPDK_N DOMAIN-CONTAINING PROTEIN"/>
    <property type="match status" value="1"/>
</dbReference>
<evidence type="ECO:0000256" key="1">
    <source>
        <dbReference type="ARBA" id="ARBA00022741"/>
    </source>
</evidence>
<dbReference type="FunFam" id="3.30.1490.20:FF:000010">
    <property type="entry name" value="Phosphoenolpyruvate synthase"/>
    <property type="match status" value="1"/>
</dbReference>
<dbReference type="NCBIfam" id="NF004878">
    <property type="entry name" value="PRK06241.1-3"/>
    <property type="match status" value="1"/>
</dbReference>
<feature type="domain" description="Pyruvate phosphate dikinase AMP/ATP-binding" evidence="10">
    <location>
        <begin position="17"/>
        <end position="315"/>
    </location>
</feature>
<name>A0A6M4JKP0_BACSU</name>
<reference evidence="11" key="1">
    <citation type="submission" date="2020-04" db="EMBL/GenBank/DDBJ databases">
        <title>Phage recombination drives evolution of spore-forming Bacilli.</title>
        <authorList>
            <person name="Dragos A."/>
            <person name="Kovacs A.T."/>
        </authorList>
    </citation>
    <scope>NUCLEOTIDE SEQUENCE</scope>
    <source>
        <strain evidence="11">168</strain>
    </source>
</reference>
<dbReference type="FunFam" id="3.50.30.10:FF:000007">
    <property type="entry name" value="Phosphoenolpyruvate synthase"/>
    <property type="match status" value="1"/>
</dbReference>
<dbReference type="Gene3D" id="3.30.1490.20">
    <property type="entry name" value="ATP-grasp fold, A domain"/>
    <property type="match status" value="1"/>
</dbReference>
<dbReference type="InterPro" id="IPR036637">
    <property type="entry name" value="Phosphohistidine_dom_sf"/>
</dbReference>
<keyword evidence="11" id="KW-0670">Pyruvate</keyword>
<dbReference type="SMR" id="A0A6M4JKP0"/>
<dbReference type="NCBIfam" id="NF041857">
    <property type="entry name" value="RIF_Ptrans_rph"/>
    <property type="match status" value="1"/>
</dbReference>
<sequence>MSSLVLGLHEIEKTQLSLVGGKGLHLGELSKIQGIQVPEGFCVTTVGYQKAIEQNETLQVLLDQLTMLKVEDRDQIGNISRKIRQIIMEVDIPSDVVKAVAQYLSQFGEEHAYAVRSSATAEDLPHASFAGQQDTYLNITGVDAILQHISKCWASLFTDRAVIYRMQNGFDHSQVYLSVIVQRMVFPQASGILFTADPITSNRKVLSIDAGFGLGEALVSGLVSADCFKVQDGQIIDKRIATKKMAIYGRKEGGTETQQIDSDQQKAQTLTDEQILQLARIGRQIEAHFGQPQDIEWCLARDTFYIVQSRPITTLFPIPEASDQENHVYISVGHQQMMTDPIKPLGLSFFLLTTVAPMRKAGGRLFVDVTHHLASPDSREVFLKGMGQHDQLLKDALMTIIKRRDFIKSIPNDKTAPNPSRGNADMPAQVENDPTIVSDLIESSQTSIEELKQNIQTKSGSDLFRFILEDIQELKKILFNPKSSVLIRTAMNASLWINEKMNEWLGEKNAADTLSQSVPHNITSEMGLALLDVADVIRPYPEVIDYLQHVKDDNFLDELAKFDGGSKTRDAIYDYLSKYGMRCTGEIDITRTRWSEKPTTLVPMILNNIKNFEPNVGHRKFEQGRQEALKKEQELLDRLKQLPDGEQKAKETKRAIDIIRNFSGFREYPKYGMVNRYFVYKQALLKEAEQLIEAGVIHEKEDIYYLTFEELHEVVRTHKLDYQIISTRKDEYTLYEKLSPPRVITSDGEIVTGEYKRENLPAGAIVGLPVSSGVIEGRARVILNMEDADLEDGDILVTSFTDPSWTPLFVSIKGLVTEVGGLMTHGAVIAREYGLPAVVGVENAAKLIKDGQRIRVHGTEGYIEIF</sequence>
<dbReference type="InterPro" id="IPR008279">
    <property type="entry name" value="PEP-util_enz_mobile_dom"/>
</dbReference>
<keyword evidence="1" id="KW-0547">Nucleotide-binding</keyword>
<dbReference type="Pfam" id="PF01326">
    <property type="entry name" value="PPDK_N"/>
    <property type="match status" value="1"/>
</dbReference>
<evidence type="ECO:0000256" key="8">
    <source>
        <dbReference type="SAM" id="MobiDB-lite"/>
    </source>
</evidence>
<dbReference type="GO" id="GO:0016301">
    <property type="term" value="F:kinase activity"/>
    <property type="evidence" value="ECO:0007669"/>
    <property type="project" value="InterPro"/>
</dbReference>
<dbReference type="NCBIfam" id="NF004877">
    <property type="entry name" value="PRK06241.1-2"/>
    <property type="match status" value="1"/>
</dbReference>
<dbReference type="Gene3D" id="3.50.30.10">
    <property type="entry name" value="Phosphohistidine domain"/>
    <property type="match status" value="1"/>
</dbReference>
<dbReference type="SUPFAM" id="SSF56059">
    <property type="entry name" value="Glutathione synthetase ATP-binding domain-like"/>
    <property type="match status" value="1"/>
</dbReference>
<comment type="similarity">
    <text evidence="4">Belongs to the rifampicin phosphotransferase family.</text>
</comment>
<comment type="catalytic activity">
    <reaction evidence="3">
        <text>rifampicin + ATP + H2O = 21-phosphorifampicin + AMP + phosphate + 2 H(+)</text>
        <dbReference type="Rhea" id="RHEA:56304"/>
        <dbReference type="ChEBI" id="CHEBI:15377"/>
        <dbReference type="ChEBI" id="CHEBI:15378"/>
        <dbReference type="ChEBI" id="CHEBI:30616"/>
        <dbReference type="ChEBI" id="CHEBI:43474"/>
        <dbReference type="ChEBI" id="CHEBI:71365"/>
        <dbReference type="ChEBI" id="CHEBI:140195"/>
        <dbReference type="ChEBI" id="CHEBI:456215"/>
        <dbReference type="EC" id="2.7.9.6"/>
    </reaction>
    <physiologicalReaction direction="left-to-right" evidence="3">
        <dbReference type="Rhea" id="RHEA:56305"/>
    </physiologicalReaction>
</comment>
<evidence type="ECO:0000256" key="7">
    <source>
        <dbReference type="ARBA" id="ARBA00076136"/>
    </source>
</evidence>
<evidence type="ECO:0000256" key="2">
    <source>
        <dbReference type="ARBA" id="ARBA00022840"/>
    </source>
</evidence>
<dbReference type="AlphaFoldDB" id="A0A6M4JKP0"/>
<dbReference type="EC" id="2.7.9.6" evidence="5"/>
<dbReference type="SUPFAM" id="SSF52009">
    <property type="entry name" value="Phosphohistidine domain"/>
    <property type="match status" value="1"/>
</dbReference>
<dbReference type="InterPro" id="IPR002192">
    <property type="entry name" value="PPDK_AMP/ATP-bd"/>
</dbReference>
<protein>
    <recommendedName>
        <fullName evidence="6">Rifampicin phosphotransferase</fullName>
        <ecNumber evidence="5">2.7.9.6</ecNumber>
    </recommendedName>
    <alternativeName>
        <fullName evidence="7">Rifampin phosphotransferase</fullName>
    </alternativeName>
</protein>
<dbReference type="RefSeq" id="WP_003231379.1">
    <property type="nucleotide sequence ID" value="NC_000964.3"/>
</dbReference>
<dbReference type="Gene3D" id="3.30.470.20">
    <property type="entry name" value="ATP-grasp fold, B domain"/>
    <property type="match status" value="1"/>
</dbReference>
<organism evidence="11">
    <name type="scientific">Bacillus subtilis (strain 168)</name>
    <dbReference type="NCBI Taxonomy" id="224308"/>
    <lineage>
        <taxon>Bacteria</taxon>
        <taxon>Bacillati</taxon>
        <taxon>Bacillota</taxon>
        <taxon>Bacilli</taxon>
        <taxon>Bacillales</taxon>
        <taxon>Bacillaceae</taxon>
        <taxon>Bacillus</taxon>
    </lineage>
</organism>
<keyword evidence="2" id="KW-0067">ATP-binding</keyword>